<accession>A0AAV4SK73</accession>
<dbReference type="EMBL" id="BPLQ01007933">
    <property type="protein sequence ID" value="GIY33384.1"/>
    <property type="molecule type" value="Genomic_DNA"/>
</dbReference>
<sequence>MRNNRMFETIAVKISLNRATPSNTEATANSKSSSIYVGSNRRVKPRLANLSFHHTKMVGKDFVIIRQLRNTPESDSVAGFGWSWRVSPGKGEWMFWESNYSFQKCLMEWQSLCLHF</sequence>
<name>A0AAV4SK73_9ARAC</name>
<gene>
    <name evidence="1" type="ORF">CDAR_212811</name>
</gene>
<keyword evidence="2" id="KW-1185">Reference proteome</keyword>
<dbReference type="AlphaFoldDB" id="A0AAV4SK73"/>
<reference evidence="1 2" key="1">
    <citation type="submission" date="2021-06" db="EMBL/GenBank/DDBJ databases">
        <title>Caerostris darwini draft genome.</title>
        <authorList>
            <person name="Kono N."/>
            <person name="Arakawa K."/>
        </authorList>
    </citation>
    <scope>NUCLEOTIDE SEQUENCE [LARGE SCALE GENOMIC DNA]</scope>
</reference>
<proteinExistence type="predicted"/>
<organism evidence="1 2">
    <name type="scientific">Caerostris darwini</name>
    <dbReference type="NCBI Taxonomy" id="1538125"/>
    <lineage>
        <taxon>Eukaryota</taxon>
        <taxon>Metazoa</taxon>
        <taxon>Ecdysozoa</taxon>
        <taxon>Arthropoda</taxon>
        <taxon>Chelicerata</taxon>
        <taxon>Arachnida</taxon>
        <taxon>Araneae</taxon>
        <taxon>Araneomorphae</taxon>
        <taxon>Entelegynae</taxon>
        <taxon>Araneoidea</taxon>
        <taxon>Araneidae</taxon>
        <taxon>Caerostris</taxon>
    </lineage>
</organism>
<dbReference type="Proteomes" id="UP001054837">
    <property type="component" value="Unassembled WGS sequence"/>
</dbReference>
<evidence type="ECO:0000313" key="2">
    <source>
        <dbReference type="Proteomes" id="UP001054837"/>
    </source>
</evidence>
<comment type="caution">
    <text evidence="1">The sequence shown here is derived from an EMBL/GenBank/DDBJ whole genome shotgun (WGS) entry which is preliminary data.</text>
</comment>
<evidence type="ECO:0000313" key="1">
    <source>
        <dbReference type="EMBL" id="GIY33384.1"/>
    </source>
</evidence>
<protein>
    <submittedName>
        <fullName evidence="1">Uncharacterized protein</fullName>
    </submittedName>
</protein>